<feature type="domain" description="Fibronectin type-III" evidence="6">
    <location>
        <begin position="299"/>
        <end position="397"/>
    </location>
</feature>
<dbReference type="PANTHER" id="PTHR13817:SF173">
    <property type="entry name" value="FRAZZLED"/>
    <property type="match status" value="1"/>
</dbReference>
<dbReference type="Proteomes" id="UP001177023">
    <property type="component" value="Unassembled WGS sequence"/>
</dbReference>
<keyword evidence="4" id="KW-1133">Transmembrane helix</keyword>
<reference evidence="7" key="1">
    <citation type="submission" date="2023-06" db="EMBL/GenBank/DDBJ databases">
        <authorList>
            <person name="Delattre M."/>
        </authorList>
    </citation>
    <scope>NUCLEOTIDE SEQUENCE</scope>
    <source>
        <strain evidence="7">AF72</strain>
    </source>
</reference>
<feature type="compositionally biased region" description="Basic residues" evidence="3">
    <location>
        <begin position="889"/>
        <end position="902"/>
    </location>
</feature>
<dbReference type="InterPro" id="IPR036116">
    <property type="entry name" value="FN3_sf"/>
</dbReference>
<evidence type="ECO:0000313" key="7">
    <source>
        <dbReference type="EMBL" id="CAJ0568748.1"/>
    </source>
</evidence>
<feature type="region of interest" description="Disordered" evidence="3">
    <location>
        <begin position="963"/>
        <end position="1006"/>
    </location>
</feature>
<feature type="domain" description="Fibronectin type-III" evidence="6">
    <location>
        <begin position="505"/>
        <end position="598"/>
    </location>
</feature>
<keyword evidence="2" id="KW-1015">Disulfide bond</keyword>
<dbReference type="AlphaFoldDB" id="A0AA36FXS9"/>
<evidence type="ECO:0000259" key="6">
    <source>
        <dbReference type="PROSITE" id="PS50853"/>
    </source>
</evidence>
<feature type="domain" description="Ig-like" evidence="5">
    <location>
        <begin position="10"/>
        <end position="98"/>
    </location>
</feature>
<dbReference type="InterPro" id="IPR013783">
    <property type="entry name" value="Ig-like_fold"/>
</dbReference>
<dbReference type="SMART" id="SM00408">
    <property type="entry name" value="IGc2"/>
    <property type="match status" value="2"/>
</dbReference>
<dbReference type="Gene3D" id="2.60.40.10">
    <property type="entry name" value="Immunoglobulins"/>
    <property type="match status" value="8"/>
</dbReference>
<evidence type="ECO:0000256" key="1">
    <source>
        <dbReference type="ARBA" id="ARBA00022737"/>
    </source>
</evidence>
<comment type="caution">
    <text evidence="7">The sequence shown here is derived from an EMBL/GenBank/DDBJ whole genome shotgun (WGS) entry which is preliminary data.</text>
</comment>
<name>A0AA36FXS9_9BILA</name>
<feature type="domain" description="Fibronectin type-III" evidence="6">
    <location>
        <begin position="714"/>
        <end position="819"/>
    </location>
</feature>
<evidence type="ECO:0000256" key="4">
    <source>
        <dbReference type="SAM" id="Phobius"/>
    </source>
</evidence>
<dbReference type="SUPFAM" id="SSF48726">
    <property type="entry name" value="Immunoglobulin"/>
    <property type="match status" value="2"/>
</dbReference>
<protein>
    <recommendedName>
        <fullName evidence="9">Neogenin</fullName>
    </recommendedName>
</protein>
<dbReference type="InterPro" id="IPR003961">
    <property type="entry name" value="FN3_dom"/>
</dbReference>
<feature type="domain" description="Fibronectin type-III" evidence="6">
    <location>
        <begin position="619"/>
        <end position="712"/>
    </location>
</feature>
<feature type="non-terminal residue" evidence="7">
    <location>
        <position position="1184"/>
    </location>
</feature>
<keyword evidence="4" id="KW-0472">Membrane</keyword>
<dbReference type="EMBL" id="CATQJA010001814">
    <property type="protein sequence ID" value="CAJ0568748.1"/>
    <property type="molecule type" value="Genomic_DNA"/>
</dbReference>
<feature type="domain" description="Fibronectin type-III" evidence="6">
    <location>
        <begin position="206"/>
        <end position="296"/>
    </location>
</feature>
<sequence length="1184" mass="129402">MFIIDRFSAPIARGLLSWPRSVTVAEGKAALLECLPAGMAGAQVEWLRNGSYLRVDGERVRLVSSSLHFTRTLPSDTATYTCQTTVHGDVYEKTAELVVIESPRLTVSLADRIASERQDVEMRCETKGTSEVEWIKNGIPLLSNHFIKIQHGHLRILGVVKADQGVYQCIARNEAGTVSSYAQLLVDSHEASMVAGSSGKPKLPSAPLNLRTTLIGARSLGIEWDQPAQTFGKLLLYHIFYREDGLDRERSINASSRWATLSGLSPEKLYIIRVAGENEAGIGLSSDHIKITTAKEQAVPGQISHLAATATGSEGVDVRWEPPGGNGGQPSPHRYSLFYRRHPPTHNEPETQITVSSTEYSLHGLDKYTEYAIRVEAEGDNGSGLSSDVVTVRTLPDAPSAAPEDVAVETESSTAIRVTWKSPPKNSHNGQLTGYRIKYKTKQKGTKIQQIAVEDPHLMERLLDDLDPGQHYQIRVAAVNQNGTGPFSDWLRADTPSVDKEEKLLGAPVELKPIPGPDYIIVTWKPPSDDTTIIRGYQIGWGNNVPDVEMETVGPSALQHRIEGLHPGREYVISVRAKNNVGLGYPIYETVRTGSEKGRSPFGNSDDGHADDGDDSTVTPIGVRAEAISASSMRIIWTDPDQEAFNVKYTVKYSTQAEGNKLHYAESSDPFVVVESLRPATEYEFSVRTSHRGAHSLWSMAARNRTLSSPPSSAPRDLSLSPSPSGDPHHVLLEWKPPKYANGELLEYLIYYTDRSTLEDKDWRLLSIPAARNTHSIADLLPSSTYYFKIQARNEMGRVPLGGAGTAFSIDHFIQTLLSNPLHLLIAGTCLVVAIVAVVLCLLCIFRRSSKKPRAKPGQSGDLWINQSHGTHLRPNNSMELLGGDVLHHPAHPHHPLHHHNTIKTQGSPSPPPRYHALQAAQELAGTDDGGHYGTVGLGRGSSQRRLLLSSKGIVPAATNRALIPPLRCPPPGSYAHSDDNDSGTLSRSYHHSSSSLEQRGGPRTPQVVYTGIGRHQPIAKVELDSPYGSAGQLPPPTPPLQMPPNIPSSMIPQDGYRTLRGGHPQQPMASGNPLRSFTTVCPPPRGGPQVIMAQKQVPVGRAQAQPRVNMANIYSPYASCSQIPRDDDKHLARMDSESDERTPLQPSASNEELNELTENIDNFLDDLKNMDMGPRSEAGWSAD</sequence>
<dbReference type="InterPro" id="IPR036179">
    <property type="entry name" value="Ig-like_dom_sf"/>
</dbReference>
<dbReference type="FunFam" id="2.60.40.10:FF:000028">
    <property type="entry name" value="Neuronal cell adhesion molecule"/>
    <property type="match status" value="1"/>
</dbReference>
<feature type="compositionally biased region" description="Polar residues" evidence="3">
    <location>
        <begin position="1145"/>
        <end position="1154"/>
    </location>
</feature>
<dbReference type="SMART" id="SM00409">
    <property type="entry name" value="IG"/>
    <property type="match status" value="2"/>
</dbReference>
<evidence type="ECO:0008006" key="9">
    <source>
        <dbReference type="Google" id="ProtNLM"/>
    </source>
</evidence>
<dbReference type="PANTHER" id="PTHR13817">
    <property type="entry name" value="TITIN"/>
    <property type="match status" value="1"/>
</dbReference>
<feature type="compositionally biased region" description="Low complexity" evidence="3">
    <location>
        <begin position="707"/>
        <end position="724"/>
    </location>
</feature>
<gene>
    <name evidence="7" type="ORF">MSPICULIGERA_LOCUS7262</name>
</gene>
<feature type="region of interest" description="Disordered" evidence="3">
    <location>
        <begin position="594"/>
        <end position="618"/>
    </location>
</feature>
<feature type="region of interest" description="Disordered" evidence="3">
    <location>
        <begin position="705"/>
        <end position="725"/>
    </location>
</feature>
<evidence type="ECO:0000256" key="2">
    <source>
        <dbReference type="ARBA" id="ARBA00023157"/>
    </source>
</evidence>
<dbReference type="Pfam" id="PF00041">
    <property type="entry name" value="fn3"/>
    <property type="match status" value="6"/>
</dbReference>
<feature type="region of interest" description="Disordered" evidence="3">
    <location>
        <begin position="1133"/>
        <end position="1154"/>
    </location>
</feature>
<dbReference type="PROSITE" id="PS50835">
    <property type="entry name" value="IG_LIKE"/>
    <property type="match status" value="2"/>
</dbReference>
<dbReference type="InterPro" id="IPR050964">
    <property type="entry name" value="Striated_Muscle_Regulatory"/>
</dbReference>
<dbReference type="PRINTS" id="PR00014">
    <property type="entry name" value="FNTYPEIII"/>
</dbReference>
<dbReference type="CDD" id="cd00063">
    <property type="entry name" value="FN3"/>
    <property type="match status" value="6"/>
</dbReference>
<feature type="domain" description="Ig-like" evidence="5">
    <location>
        <begin position="103"/>
        <end position="179"/>
    </location>
</feature>
<dbReference type="Pfam" id="PF07679">
    <property type="entry name" value="I-set"/>
    <property type="match status" value="2"/>
</dbReference>
<organism evidence="7 8">
    <name type="scientific">Mesorhabditis spiculigera</name>
    <dbReference type="NCBI Taxonomy" id="96644"/>
    <lineage>
        <taxon>Eukaryota</taxon>
        <taxon>Metazoa</taxon>
        <taxon>Ecdysozoa</taxon>
        <taxon>Nematoda</taxon>
        <taxon>Chromadorea</taxon>
        <taxon>Rhabditida</taxon>
        <taxon>Rhabditina</taxon>
        <taxon>Rhabditomorpha</taxon>
        <taxon>Rhabditoidea</taxon>
        <taxon>Rhabditidae</taxon>
        <taxon>Mesorhabditinae</taxon>
        <taxon>Mesorhabditis</taxon>
    </lineage>
</organism>
<accession>A0AA36FXS9</accession>
<evidence type="ECO:0000256" key="3">
    <source>
        <dbReference type="SAM" id="MobiDB-lite"/>
    </source>
</evidence>
<feature type="transmembrane region" description="Helical" evidence="4">
    <location>
        <begin position="822"/>
        <end position="846"/>
    </location>
</feature>
<dbReference type="SUPFAM" id="SSF49265">
    <property type="entry name" value="Fibronectin type III"/>
    <property type="match status" value="4"/>
</dbReference>
<feature type="region of interest" description="Disordered" evidence="3">
    <location>
        <begin position="875"/>
        <end position="915"/>
    </location>
</feature>
<dbReference type="InterPro" id="IPR007110">
    <property type="entry name" value="Ig-like_dom"/>
</dbReference>
<keyword evidence="8" id="KW-1185">Reference proteome</keyword>
<feature type="domain" description="Fibronectin type-III" evidence="6">
    <location>
        <begin position="402"/>
        <end position="498"/>
    </location>
</feature>
<feature type="compositionally biased region" description="Basic and acidic residues" evidence="3">
    <location>
        <begin position="1133"/>
        <end position="1143"/>
    </location>
</feature>
<keyword evidence="1" id="KW-0677">Repeat</keyword>
<keyword evidence="4" id="KW-0812">Transmembrane</keyword>
<evidence type="ECO:0000259" key="5">
    <source>
        <dbReference type="PROSITE" id="PS50835"/>
    </source>
</evidence>
<dbReference type="InterPro" id="IPR003599">
    <property type="entry name" value="Ig_sub"/>
</dbReference>
<dbReference type="PROSITE" id="PS50853">
    <property type="entry name" value="FN3"/>
    <property type="match status" value="6"/>
</dbReference>
<dbReference type="SMART" id="SM00060">
    <property type="entry name" value="FN3"/>
    <property type="match status" value="6"/>
</dbReference>
<dbReference type="InterPro" id="IPR013098">
    <property type="entry name" value="Ig_I-set"/>
</dbReference>
<dbReference type="InterPro" id="IPR003598">
    <property type="entry name" value="Ig_sub2"/>
</dbReference>
<evidence type="ECO:0000313" key="8">
    <source>
        <dbReference type="Proteomes" id="UP001177023"/>
    </source>
</evidence>
<proteinExistence type="predicted"/>